<comment type="caution">
    <text evidence="2">The sequence shown here is derived from an EMBL/GenBank/DDBJ whole genome shotgun (WGS) entry which is preliminary data.</text>
</comment>
<feature type="compositionally biased region" description="Low complexity" evidence="1">
    <location>
        <begin position="92"/>
        <end position="113"/>
    </location>
</feature>
<name>A0ABR2ZDB3_9AGAR</name>
<sequence length="130" mass="13292">MISPTSRSSKFPDAPVAAGAGTAIFTVKQAGMYHVIGRGPNKPTYGQTPQFPVIVLGEAPPETSINSTSTEADSSTEAPPKPTTSEQLPKTSDSSSFTSSPTPSSPVVSPSDSNLSPETTVATSANNPIQ</sequence>
<evidence type="ECO:0000313" key="3">
    <source>
        <dbReference type="Proteomes" id="UP001437256"/>
    </source>
</evidence>
<gene>
    <name evidence="2" type="ORF">AAF712_014405</name>
</gene>
<feature type="region of interest" description="Disordered" evidence="1">
    <location>
        <begin position="36"/>
        <end position="130"/>
    </location>
</feature>
<evidence type="ECO:0000256" key="1">
    <source>
        <dbReference type="SAM" id="MobiDB-lite"/>
    </source>
</evidence>
<organism evidence="2 3">
    <name type="scientific">Marasmius tenuissimus</name>
    <dbReference type="NCBI Taxonomy" id="585030"/>
    <lineage>
        <taxon>Eukaryota</taxon>
        <taxon>Fungi</taxon>
        <taxon>Dikarya</taxon>
        <taxon>Basidiomycota</taxon>
        <taxon>Agaricomycotina</taxon>
        <taxon>Agaricomycetes</taxon>
        <taxon>Agaricomycetidae</taxon>
        <taxon>Agaricales</taxon>
        <taxon>Marasmiineae</taxon>
        <taxon>Marasmiaceae</taxon>
        <taxon>Marasmius</taxon>
    </lineage>
</organism>
<reference evidence="2 3" key="1">
    <citation type="submission" date="2024-05" db="EMBL/GenBank/DDBJ databases">
        <title>A draft genome resource for the thread blight pathogen Marasmius tenuissimus strain MS-2.</title>
        <authorList>
            <person name="Yulfo-Soto G.E."/>
            <person name="Baruah I.K."/>
            <person name="Amoako-Attah I."/>
            <person name="Bukari Y."/>
            <person name="Meinhardt L.W."/>
            <person name="Bailey B.A."/>
            <person name="Cohen S.P."/>
        </authorList>
    </citation>
    <scope>NUCLEOTIDE SEQUENCE [LARGE SCALE GENOMIC DNA]</scope>
    <source>
        <strain evidence="2 3">MS-2</strain>
    </source>
</reference>
<dbReference type="EMBL" id="JBBXMP010000266">
    <property type="protein sequence ID" value="KAL0058891.1"/>
    <property type="molecule type" value="Genomic_DNA"/>
</dbReference>
<feature type="compositionally biased region" description="Polar residues" evidence="1">
    <location>
        <begin position="114"/>
        <end position="130"/>
    </location>
</feature>
<proteinExistence type="predicted"/>
<protein>
    <submittedName>
        <fullName evidence="2">Uncharacterized protein</fullName>
    </submittedName>
</protein>
<evidence type="ECO:0000313" key="2">
    <source>
        <dbReference type="EMBL" id="KAL0058891.1"/>
    </source>
</evidence>
<feature type="compositionally biased region" description="Low complexity" evidence="1">
    <location>
        <begin position="67"/>
        <end position="78"/>
    </location>
</feature>
<dbReference type="Proteomes" id="UP001437256">
    <property type="component" value="Unassembled WGS sequence"/>
</dbReference>
<accession>A0ABR2ZDB3</accession>
<keyword evidence="3" id="KW-1185">Reference proteome</keyword>